<accession>A0A5B7J3K9</accession>
<protein>
    <submittedName>
        <fullName evidence="1">Uncharacterized protein</fullName>
    </submittedName>
</protein>
<dbReference type="Proteomes" id="UP000324222">
    <property type="component" value="Unassembled WGS sequence"/>
</dbReference>
<dbReference type="AlphaFoldDB" id="A0A5B7J3K9"/>
<gene>
    <name evidence="1" type="ORF">E2C01_084275</name>
</gene>
<sequence length="73" mass="7507">MPFSASETNVLGLVLKFARLPESGGGGDGGSEEGEGGMATKMVIAAGDWKAQAHVAPLESDDVLEIFVQEMIG</sequence>
<reference evidence="1 2" key="1">
    <citation type="submission" date="2019-05" db="EMBL/GenBank/DDBJ databases">
        <title>Another draft genome of Portunus trituberculatus and its Hox gene families provides insights of decapod evolution.</title>
        <authorList>
            <person name="Jeong J.-H."/>
            <person name="Song I."/>
            <person name="Kim S."/>
            <person name="Choi T."/>
            <person name="Kim D."/>
            <person name="Ryu S."/>
            <person name="Kim W."/>
        </authorList>
    </citation>
    <scope>NUCLEOTIDE SEQUENCE [LARGE SCALE GENOMIC DNA]</scope>
    <source>
        <tissue evidence="1">Muscle</tissue>
    </source>
</reference>
<organism evidence="1 2">
    <name type="scientific">Portunus trituberculatus</name>
    <name type="common">Swimming crab</name>
    <name type="synonym">Neptunus trituberculatus</name>
    <dbReference type="NCBI Taxonomy" id="210409"/>
    <lineage>
        <taxon>Eukaryota</taxon>
        <taxon>Metazoa</taxon>
        <taxon>Ecdysozoa</taxon>
        <taxon>Arthropoda</taxon>
        <taxon>Crustacea</taxon>
        <taxon>Multicrustacea</taxon>
        <taxon>Malacostraca</taxon>
        <taxon>Eumalacostraca</taxon>
        <taxon>Eucarida</taxon>
        <taxon>Decapoda</taxon>
        <taxon>Pleocyemata</taxon>
        <taxon>Brachyura</taxon>
        <taxon>Eubrachyura</taxon>
        <taxon>Portunoidea</taxon>
        <taxon>Portunidae</taxon>
        <taxon>Portuninae</taxon>
        <taxon>Portunus</taxon>
    </lineage>
</organism>
<keyword evidence="2" id="KW-1185">Reference proteome</keyword>
<proteinExistence type="predicted"/>
<evidence type="ECO:0000313" key="2">
    <source>
        <dbReference type="Proteomes" id="UP000324222"/>
    </source>
</evidence>
<dbReference type="EMBL" id="VSRR010080685">
    <property type="protein sequence ID" value="MPC89335.1"/>
    <property type="molecule type" value="Genomic_DNA"/>
</dbReference>
<evidence type="ECO:0000313" key="1">
    <source>
        <dbReference type="EMBL" id="MPC89335.1"/>
    </source>
</evidence>
<name>A0A5B7J3K9_PORTR</name>
<comment type="caution">
    <text evidence="1">The sequence shown here is derived from an EMBL/GenBank/DDBJ whole genome shotgun (WGS) entry which is preliminary data.</text>
</comment>